<evidence type="ECO:0000313" key="3">
    <source>
        <dbReference type="EMBL" id="BDS09464.1"/>
    </source>
</evidence>
<keyword evidence="1" id="KW-0732">Signal</keyword>
<gene>
    <name evidence="3" type="ORF">AsAng_0001620</name>
</gene>
<proteinExistence type="predicted"/>
<dbReference type="Gene3D" id="2.60.40.10">
    <property type="entry name" value="Immunoglobulins"/>
    <property type="match status" value="4"/>
</dbReference>
<evidence type="ECO:0000259" key="2">
    <source>
        <dbReference type="PROSITE" id="PS50093"/>
    </source>
</evidence>
<dbReference type="CDD" id="cd00146">
    <property type="entry name" value="PKD"/>
    <property type="match status" value="3"/>
</dbReference>
<dbReference type="SMART" id="SM00089">
    <property type="entry name" value="PKD"/>
    <property type="match status" value="4"/>
</dbReference>
<feature type="domain" description="PKD" evidence="2">
    <location>
        <begin position="433"/>
        <end position="485"/>
    </location>
</feature>
<dbReference type="InterPro" id="IPR000601">
    <property type="entry name" value="PKD_dom"/>
</dbReference>
<feature type="chain" id="PRO_5037895704" evidence="1">
    <location>
        <begin position="22"/>
        <end position="751"/>
    </location>
</feature>
<dbReference type="InterPro" id="IPR022409">
    <property type="entry name" value="PKD/Chitinase_dom"/>
</dbReference>
<dbReference type="Pfam" id="PF13585">
    <property type="entry name" value="CHU_C"/>
    <property type="match status" value="1"/>
</dbReference>
<dbReference type="NCBIfam" id="TIGR04131">
    <property type="entry name" value="Bac_Flav_CTERM"/>
    <property type="match status" value="1"/>
</dbReference>
<dbReference type="InterPro" id="IPR035986">
    <property type="entry name" value="PKD_dom_sf"/>
</dbReference>
<dbReference type="Pfam" id="PF18911">
    <property type="entry name" value="PKD_4"/>
    <property type="match status" value="3"/>
</dbReference>
<dbReference type="PROSITE" id="PS50093">
    <property type="entry name" value="PKD"/>
    <property type="match status" value="3"/>
</dbReference>
<name>A0A915Y9V2_9BACT</name>
<evidence type="ECO:0000313" key="4">
    <source>
        <dbReference type="Proteomes" id="UP001060919"/>
    </source>
</evidence>
<feature type="domain" description="PKD" evidence="2">
    <location>
        <begin position="574"/>
        <end position="643"/>
    </location>
</feature>
<accession>A0A915Y9V2</accession>
<dbReference type="RefSeq" id="WP_264790856.1">
    <property type="nucleotide sequence ID" value="NZ_AP026867.1"/>
</dbReference>
<dbReference type="InterPro" id="IPR013783">
    <property type="entry name" value="Ig-like_fold"/>
</dbReference>
<organism evidence="3 4">
    <name type="scientific">Aureispira anguillae</name>
    <dbReference type="NCBI Taxonomy" id="2864201"/>
    <lineage>
        <taxon>Bacteria</taxon>
        <taxon>Pseudomonadati</taxon>
        <taxon>Bacteroidota</taxon>
        <taxon>Saprospiria</taxon>
        <taxon>Saprospirales</taxon>
        <taxon>Saprospiraceae</taxon>
        <taxon>Aureispira</taxon>
    </lineage>
</organism>
<evidence type="ECO:0000256" key="1">
    <source>
        <dbReference type="SAM" id="SignalP"/>
    </source>
</evidence>
<reference evidence="3" key="1">
    <citation type="submission" date="2022-09" db="EMBL/GenBank/DDBJ databases">
        <title>Aureispira anguillicida sp. nov., isolated from Leptocephalus of Japanese eel Anguilla japonica.</title>
        <authorList>
            <person name="Yuasa K."/>
            <person name="Mekata T."/>
            <person name="Ikunari K."/>
        </authorList>
    </citation>
    <scope>NUCLEOTIDE SEQUENCE</scope>
    <source>
        <strain evidence="3">EL160426</strain>
    </source>
</reference>
<dbReference type="SUPFAM" id="SSF49299">
    <property type="entry name" value="PKD domain"/>
    <property type="match status" value="4"/>
</dbReference>
<dbReference type="KEGG" id="aup:AsAng_0001620"/>
<keyword evidence="4" id="KW-1185">Reference proteome</keyword>
<dbReference type="EMBL" id="AP026867">
    <property type="protein sequence ID" value="BDS09464.1"/>
    <property type="molecule type" value="Genomic_DNA"/>
</dbReference>
<sequence length="751" mass="82592">MQKVILLILLFSFFFNLNGHATHIVGGEINYECLGPSPSSGIMQYKITMHVYRDLINSAVPFDNPAIIGIYTGPNSTTLHSKLALGPPITARIPMNISNPCLVVPPNIGVEEAIYVDTVELPYNADGYWISYQRCCRNNTILNINTPGTVGGTYTIFLSALAQQQCNTSPTFNAFPPIVICLNNPLEFDHSATDPDGNTLVYEFCAPFTGGGNSQTNPGGFSSPIPNPPAPPPYTPVPFNFGFSASYPMPASPSLAIDPNTGFLTGFPTAQGQYSVGICVKEYDSQGNLLSTTLRDFQFNVTACDDQVSAKIPADSIDFVNDLYYVSSCSDSTIKFTNTSTIQSFINSYEWRFDLGNGNIFSSGMYEPTVTFPNNGTYQGWLIANPGSTGCTDTTYLSINISLDLSVDFSLTYDSCDLKPIDLLSQTTYSPNSPIISYAWDFGDGSTSNQQHPSHQYNYPDTGLYTINLTVEDASGCTVTHSKDINWSPQPIFPIQLVSDTICLPADSLSFQSIYYPRKGYTFAWNFGDGHSSNEVRGAHLYNTTGFYTRTLTVKSPRGCTENFSSTHTLLNAPKAAFSYNPTTPTSFEPLVHFMDESESANLWEWNFGNGDTRISSLGGNISYTYPDTGKHLVSLIVTHTNGCTDSAQHLLDIAPQFTYFLPNALTPNNDGKNDVYMGKGYTRYIKNFELNIYSRWGELLFRTNDPTEAWNGRKNNNGKKCQAGVYVVIARIKGPRGKQHEVKGFATIVY</sequence>
<dbReference type="Proteomes" id="UP001060919">
    <property type="component" value="Chromosome"/>
</dbReference>
<dbReference type="AlphaFoldDB" id="A0A915Y9V2"/>
<feature type="signal peptide" evidence="1">
    <location>
        <begin position="1"/>
        <end position="21"/>
    </location>
</feature>
<protein>
    <submittedName>
        <fullName evidence="3">PKD domain-containing protein</fullName>
    </submittedName>
</protein>
<feature type="domain" description="PKD" evidence="2">
    <location>
        <begin position="517"/>
        <end position="559"/>
    </location>
</feature>
<dbReference type="InterPro" id="IPR026341">
    <property type="entry name" value="T9SS_type_B"/>
</dbReference>